<dbReference type="Gene3D" id="2.120.10.30">
    <property type="entry name" value="TolB, C-terminal domain"/>
    <property type="match status" value="2"/>
</dbReference>
<gene>
    <name evidence="4" type="primary">LOC111111282</name>
</gene>
<evidence type="ECO:0000313" key="3">
    <source>
        <dbReference type="Proteomes" id="UP000694844"/>
    </source>
</evidence>
<organism evidence="3 4">
    <name type="scientific">Crassostrea virginica</name>
    <name type="common">Eastern oyster</name>
    <dbReference type="NCBI Taxonomy" id="6565"/>
    <lineage>
        <taxon>Eukaryota</taxon>
        <taxon>Metazoa</taxon>
        <taxon>Spiralia</taxon>
        <taxon>Lophotrochozoa</taxon>
        <taxon>Mollusca</taxon>
        <taxon>Bivalvia</taxon>
        <taxon>Autobranchia</taxon>
        <taxon>Pteriomorphia</taxon>
        <taxon>Ostreida</taxon>
        <taxon>Ostreoidea</taxon>
        <taxon>Ostreidae</taxon>
        <taxon>Crassostrea</taxon>
    </lineage>
</organism>
<feature type="repeat" description="NHL" evidence="2">
    <location>
        <begin position="261"/>
        <end position="288"/>
    </location>
</feature>
<accession>A0A8B8BKM8</accession>
<dbReference type="SUPFAM" id="SSF101898">
    <property type="entry name" value="NHL repeat"/>
    <property type="match status" value="1"/>
</dbReference>
<dbReference type="GO" id="GO:0008270">
    <property type="term" value="F:zinc ion binding"/>
    <property type="evidence" value="ECO:0007669"/>
    <property type="project" value="UniProtKB-KW"/>
</dbReference>
<dbReference type="PROSITE" id="PS51125">
    <property type="entry name" value="NHL"/>
    <property type="match status" value="1"/>
</dbReference>
<dbReference type="InterPro" id="IPR011042">
    <property type="entry name" value="6-blade_b-propeller_TolB-like"/>
</dbReference>
<dbReference type="GeneID" id="111111282"/>
<dbReference type="RefSeq" id="XP_022303863.1">
    <property type="nucleotide sequence ID" value="XM_022448155.1"/>
</dbReference>
<evidence type="ECO:0000256" key="2">
    <source>
        <dbReference type="PROSITE-ProRule" id="PRU00504"/>
    </source>
</evidence>
<dbReference type="PANTHER" id="PTHR24104">
    <property type="entry name" value="E3 UBIQUITIN-PROTEIN LIGASE NHLRC1-RELATED"/>
    <property type="match status" value="1"/>
</dbReference>
<evidence type="ECO:0000313" key="4">
    <source>
        <dbReference type="RefSeq" id="XP_022303863.1"/>
    </source>
</evidence>
<name>A0A8B8BKM8_CRAVI</name>
<dbReference type="KEGG" id="cvn:111111282"/>
<evidence type="ECO:0000256" key="1">
    <source>
        <dbReference type="ARBA" id="ARBA00022737"/>
    </source>
</evidence>
<keyword evidence="3" id="KW-1185">Reference proteome</keyword>
<dbReference type="AlphaFoldDB" id="A0A8B8BKM8"/>
<dbReference type="OrthoDB" id="6122873at2759"/>
<proteinExistence type="predicted"/>
<dbReference type="Proteomes" id="UP000694844">
    <property type="component" value="Chromosome 9"/>
</dbReference>
<dbReference type="InterPro" id="IPR050952">
    <property type="entry name" value="TRIM-NHL_E3_ligases"/>
</dbReference>
<dbReference type="InterPro" id="IPR001258">
    <property type="entry name" value="NHL_repeat"/>
</dbReference>
<sequence>MDTQAMGQCHVMCDACTGVHKGGAAWHCKTDNVDLCDSCKISHEKSGKCNIVSYVSKFRENLNENPNVEKEIECPISFLRDVGNAGQDKAWILGSRSEDIKLVDYNGKEIRSVKLSKQPLRLAVSHDRKSIYLTVIGENSILKIDAKSGKIKRLFSTEDYDPIAVGACRSGEILVCLYNSKDTAGKVVKYSESGKVILEIEYDQYKRRVYTKPAYIIENANGGICVSDYNRHEVILMTKNGEHEFTYDGNKAREIVEKFTPEGIAADSRGNYLVADYWNNTIHVIKENGAFVCCLSLGKIATPTGITVDDKDRIWVCEFGTDSGKVKVIPYLK</sequence>
<dbReference type="PANTHER" id="PTHR24104:SF25">
    <property type="entry name" value="PROTEIN LIN-41"/>
    <property type="match status" value="1"/>
</dbReference>
<dbReference type="Pfam" id="PF01436">
    <property type="entry name" value="NHL"/>
    <property type="match status" value="1"/>
</dbReference>
<keyword evidence="1" id="KW-0677">Repeat</keyword>
<reference evidence="4" key="1">
    <citation type="submission" date="2025-08" db="UniProtKB">
        <authorList>
            <consortium name="RefSeq"/>
        </authorList>
    </citation>
    <scope>IDENTIFICATION</scope>
    <source>
        <tissue evidence="4">Whole sample</tissue>
    </source>
</reference>
<protein>
    <submittedName>
        <fullName evidence="4">Uncharacterized protein LOC111111282</fullName>
    </submittedName>
</protein>